<feature type="compositionally biased region" description="Pro residues" evidence="1">
    <location>
        <begin position="73"/>
        <end position="90"/>
    </location>
</feature>
<reference evidence="2 3" key="1">
    <citation type="submission" date="2020-08" db="EMBL/GenBank/DDBJ databases">
        <title>Sequencing the genomes of 1000 actinobacteria strains.</title>
        <authorList>
            <person name="Klenk H.-P."/>
        </authorList>
    </citation>
    <scope>NUCLEOTIDE SEQUENCE [LARGE SCALE GENOMIC DNA]</scope>
    <source>
        <strain evidence="2 3">DSM 44786</strain>
    </source>
</reference>
<dbReference type="AlphaFoldDB" id="A0A7W7WIU8"/>
<name>A0A7W7WIU8_9ACTN</name>
<proteinExistence type="predicted"/>
<feature type="compositionally biased region" description="Low complexity" evidence="1">
    <location>
        <begin position="54"/>
        <end position="72"/>
    </location>
</feature>
<evidence type="ECO:0000313" key="3">
    <source>
        <dbReference type="Proteomes" id="UP000573327"/>
    </source>
</evidence>
<feature type="region of interest" description="Disordered" evidence="1">
    <location>
        <begin position="54"/>
        <end position="112"/>
    </location>
</feature>
<dbReference type="RefSeq" id="WP_184925813.1">
    <property type="nucleotide sequence ID" value="NZ_JACHJR010000001.1"/>
</dbReference>
<comment type="caution">
    <text evidence="2">The sequence shown here is derived from an EMBL/GenBank/DDBJ whole genome shotgun (WGS) entry which is preliminary data.</text>
</comment>
<protein>
    <submittedName>
        <fullName evidence="2">Uncharacterized protein</fullName>
    </submittedName>
</protein>
<dbReference type="Proteomes" id="UP000573327">
    <property type="component" value="Unassembled WGS sequence"/>
</dbReference>
<evidence type="ECO:0000313" key="2">
    <source>
        <dbReference type="EMBL" id="MBB4947939.1"/>
    </source>
</evidence>
<accession>A0A7W7WIU8</accession>
<evidence type="ECO:0000256" key="1">
    <source>
        <dbReference type="SAM" id="MobiDB-lite"/>
    </source>
</evidence>
<gene>
    <name evidence="2" type="ORF">F4556_003474</name>
</gene>
<sequence length="163" mass="16034">MSSSIPAGHRRLAAAAGFVFAVGFALTGCGPVATGGGMPAGAVVSSPAAATTTAPAVVTPTPTPSPTAATTTAPPPPPAPAETTPPPARTPAPVASTKAAEPRRTSSAPTAAPVGSCEIVSNAGNCYKAGQFCRDADLGRSTHDATGRMIYCRMVSGKPHWQA</sequence>
<dbReference type="EMBL" id="JACHJR010000001">
    <property type="protein sequence ID" value="MBB4947939.1"/>
    <property type="molecule type" value="Genomic_DNA"/>
</dbReference>
<keyword evidence="3" id="KW-1185">Reference proteome</keyword>
<organism evidence="2 3">
    <name type="scientific">Kitasatospora gansuensis</name>
    <dbReference type="NCBI Taxonomy" id="258050"/>
    <lineage>
        <taxon>Bacteria</taxon>
        <taxon>Bacillati</taxon>
        <taxon>Actinomycetota</taxon>
        <taxon>Actinomycetes</taxon>
        <taxon>Kitasatosporales</taxon>
        <taxon>Streptomycetaceae</taxon>
        <taxon>Kitasatospora</taxon>
    </lineage>
</organism>